<dbReference type="PROSITE" id="PS50011">
    <property type="entry name" value="PROTEIN_KINASE_DOM"/>
    <property type="match status" value="1"/>
</dbReference>
<feature type="compositionally biased region" description="Basic and acidic residues" evidence="1">
    <location>
        <begin position="246"/>
        <end position="259"/>
    </location>
</feature>
<comment type="caution">
    <text evidence="3">The sequence shown here is derived from an EMBL/GenBank/DDBJ whole genome shotgun (WGS) entry which is preliminary data.</text>
</comment>
<dbReference type="Proteomes" id="UP000574390">
    <property type="component" value="Unassembled WGS sequence"/>
</dbReference>
<dbReference type="SMART" id="SM00220">
    <property type="entry name" value="S_TKc"/>
    <property type="match status" value="1"/>
</dbReference>
<dbReference type="InterPro" id="IPR016024">
    <property type="entry name" value="ARM-type_fold"/>
</dbReference>
<dbReference type="InterPro" id="IPR008271">
    <property type="entry name" value="Ser/Thr_kinase_AS"/>
</dbReference>
<dbReference type="Gene3D" id="3.30.70.330">
    <property type="match status" value="1"/>
</dbReference>
<feature type="domain" description="Protein kinase" evidence="2">
    <location>
        <begin position="429"/>
        <end position="819"/>
    </location>
</feature>
<dbReference type="SUPFAM" id="SSF48371">
    <property type="entry name" value="ARM repeat"/>
    <property type="match status" value="1"/>
</dbReference>
<evidence type="ECO:0000259" key="2">
    <source>
        <dbReference type="PROSITE" id="PS50011"/>
    </source>
</evidence>
<dbReference type="GO" id="GO:0005524">
    <property type="term" value="F:ATP binding"/>
    <property type="evidence" value="ECO:0007669"/>
    <property type="project" value="InterPro"/>
</dbReference>
<reference evidence="3 4" key="1">
    <citation type="submission" date="2020-04" db="EMBL/GenBank/DDBJ databases">
        <title>Perkinsus olseni comparative genomics.</title>
        <authorList>
            <person name="Bogema D.R."/>
        </authorList>
    </citation>
    <scope>NUCLEOTIDE SEQUENCE [LARGE SCALE GENOMIC DNA]</scope>
    <source>
        <strain evidence="3">ATCC PRA-205</strain>
    </source>
</reference>
<dbReference type="PANTHER" id="PTHR19316">
    <property type="entry name" value="PROTEIN FOLDING REGULATOR"/>
    <property type="match status" value="1"/>
</dbReference>
<evidence type="ECO:0000313" key="4">
    <source>
        <dbReference type="Proteomes" id="UP000574390"/>
    </source>
</evidence>
<dbReference type="Pfam" id="PF00069">
    <property type="entry name" value="Pkinase"/>
    <property type="match status" value="1"/>
</dbReference>
<feature type="compositionally biased region" description="Basic residues" evidence="1">
    <location>
        <begin position="282"/>
        <end position="291"/>
    </location>
</feature>
<feature type="compositionally biased region" description="Low complexity" evidence="1">
    <location>
        <begin position="292"/>
        <end position="301"/>
    </location>
</feature>
<feature type="compositionally biased region" description="Low complexity" evidence="1">
    <location>
        <begin position="73"/>
        <end position="86"/>
    </location>
</feature>
<sequence>MSQPGTPVAYYQTMYQPAPPGTPQMAPQSPAGSVRSVGSFAPIGYPQSYGPPLQSPVYTGVGPPYPSPPSQPAPGSYPSQPQQQPAMGDYAPVYQLPYGAIPQQQQQQQQHSYGYPSPSPVAAAYYGAYLGNPAMMRGGGSPTSSVCSMSSDGGVPQSPMLNPVQMSPMNMAPPMVLQRESPGNMILPPVGYFVRDAENVDPDNLCYADIRHNKPGPPSTGDSARGGNYNNNNNSGAEQQQQQEAVYRRQPERGHRVDGARGNAYSTPERPQQPQRDDGYHRGGRHHHHKQQQQQQTSQQQGAAAHEGPGKTLRTLLQELDEEDENCIFIVRRIHKFGFKSPVFLREYFEEYGQVRKVLVAHSRQLQPGPNDTTRTRSRPASLGFVLMADSESVQRILADGPVHMVADVEITEGMLSRLLPRQHLRAAPMIDDEERPNGFGSVITMRSPTLKGLLYNRQTVLSLRLLRENGDVFLVVGDDRETVQMAISIPTQDLTFPAPDRIQLGEWVLRCDSAPNAIELARLFVSCGAILATNRNLMHEVLGNGQALHFSSREDDLERLRREMEIHALLAKALPESVVEYRGVWRLDRRLFLVTDLMVHGDLHAFMSHHNQGLHERTIGSLLVSLLEAVEAIHAFEIAHRDIKPENLLLKSLQPSPSLTLCDLGYAMKLSDVRSAQERCGTIGYAAPEVFQKSSKIDWLKADMFYCGSVLHDLVFAAPLILASVVDQEARALCNATIAVTEDEDGSGQTGGLQLVPVEGDEEEESGVPLQQGKDSEGLEDLLHASIRYSDPARMKELAEEYKKSGKTIADVFGEDFIRDFMTDPATVMQTIVNQVLIERPVNQTAEQRVDLLEQLVDFVSQVDNAVNLNTMGGLRPLFHLFNGDERNATIEERTAAGWVLGTALSNNEAVQAILLEEFPRALDSMFETLYDSVRSGETSLAGKAAFCLSALLRNNLALQETAGEGGRFKELLDHFGEYGPAVGSKVATLLSTVVQQQQDSHSHDNTTIIQWLGEDQILAVKNLAQRLMSDQSGYSLDESLRVIEFLEAAAGLTDDTPMVELQKGLPELRQKWRNWCVASLGAGEEWCSHFDGEGEGGQADREEL</sequence>
<dbReference type="PANTHER" id="PTHR19316:SF18">
    <property type="entry name" value="HSP70-BINDING PROTEIN 1"/>
    <property type="match status" value="1"/>
</dbReference>
<dbReference type="AlphaFoldDB" id="A0A7J6PQY7"/>
<accession>A0A7J6PQY7</accession>
<dbReference type="SUPFAM" id="SSF56112">
    <property type="entry name" value="Protein kinase-like (PK-like)"/>
    <property type="match status" value="1"/>
</dbReference>
<proteinExistence type="predicted"/>
<feature type="compositionally biased region" description="Polar residues" evidence="1">
    <location>
        <begin position="264"/>
        <end position="274"/>
    </location>
</feature>
<feature type="region of interest" description="Disordered" evidence="1">
    <location>
        <begin position="1"/>
        <end position="38"/>
    </location>
</feature>
<dbReference type="PROSITE" id="PS00108">
    <property type="entry name" value="PROTEIN_KINASE_ST"/>
    <property type="match status" value="1"/>
</dbReference>
<dbReference type="GO" id="GO:0000774">
    <property type="term" value="F:adenyl-nucleotide exchange factor activity"/>
    <property type="evidence" value="ECO:0007669"/>
    <property type="project" value="TreeGrafter"/>
</dbReference>
<name>A0A7J6PQY7_PEROL</name>
<feature type="region of interest" description="Disordered" evidence="1">
    <location>
        <begin position="208"/>
        <end position="308"/>
    </location>
</feature>
<dbReference type="InterPro" id="IPR011989">
    <property type="entry name" value="ARM-like"/>
</dbReference>
<dbReference type="InterPro" id="IPR050693">
    <property type="entry name" value="Hsp70_NEF-Inhibitors"/>
</dbReference>
<dbReference type="Gene3D" id="1.10.510.10">
    <property type="entry name" value="Transferase(Phosphotransferase) domain 1"/>
    <property type="match status" value="1"/>
</dbReference>
<gene>
    <name evidence="3" type="ORF">FOZ62_002557</name>
</gene>
<organism evidence="3 4">
    <name type="scientific">Perkinsus olseni</name>
    <name type="common">Perkinsus atlanticus</name>
    <dbReference type="NCBI Taxonomy" id="32597"/>
    <lineage>
        <taxon>Eukaryota</taxon>
        <taxon>Sar</taxon>
        <taxon>Alveolata</taxon>
        <taxon>Perkinsozoa</taxon>
        <taxon>Perkinsea</taxon>
        <taxon>Perkinsida</taxon>
        <taxon>Perkinsidae</taxon>
        <taxon>Perkinsus</taxon>
    </lineage>
</organism>
<dbReference type="Gene3D" id="1.25.10.10">
    <property type="entry name" value="Leucine-rich Repeat Variant"/>
    <property type="match status" value="1"/>
</dbReference>
<dbReference type="GO" id="GO:0004672">
    <property type="term" value="F:protein kinase activity"/>
    <property type="evidence" value="ECO:0007669"/>
    <property type="project" value="InterPro"/>
</dbReference>
<feature type="region of interest" description="Disordered" evidence="1">
    <location>
        <begin position="51"/>
        <end position="87"/>
    </location>
</feature>
<dbReference type="InterPro" id="IPR000719">
    <property type="entry name" value="Prot_kinase_dom"/>
</dbReference>
<dbReference type="InterPro" id="IPR011009">
    <property type="entry name" value="Kinase-like_dom_sf"/>
</dbReference>
<dbReference type="GO" id="GO:0005783">
    <property type="term" value="C:endoplasmic reticulum"/>
    <property type="evidence" value="ECO:0007669"/>
    <property type="project" value="TreeGrafter"/>
</dbReference>
<evidence type="ECO:0000256" key="1">
    <source>
        <dbReference type="SAM" id="MobiDB-lite"/>
    </source>
</evidence>
<dbReference type="CDD" id="cd00180">
    <property type="entry name" value="PKc"/>
    <property type="match status" value="1"/>
</dbReference>
<dbReference type="InterPro" id="IPR012677">
    <property type="entry name" value="Nucleotide-bd_a/b_plait_sf"/>
</dbReference>
<dbReference type="EMBL" id="JABANM010035371">
    <property type="protein sequence ID" value="KAF4698126.1"/>
    <property type="molecule type" value="Genomic_DNA"/>
</dbReference>
<protein>
    <recommendedName>
        <fullName evidence="2">Protein kinase domain-containing protein</fullName>
    </recommendedName>
</protein>
<feature type="compositionally biased region" description="Low complexity" evidence="1">
    <location>
        <begin position="223"/>
        <end position="245"/>
    </location>
</feature>
<feature type="compositionally biased region" description="Pro residues" evidence="1">
    <location>
        <begin position="63"/>
        <end position="72"/>
    </location>
</feature>
<evidence type="ECO:0000313" key="3">
    <source>
        <dbReference type="EMBL" id="KAF4698126.1"/>
    </source>
</evidence>